<dbReference type="EMBL" id="CAMXCT020000450">
    <property type="protein sequence ID" value="CAL1132380.1"/>
    <property type="molecule type" value="Genomic_DNA"/>
</dbReference>
<protein>
    <submittedName>
        <fullName evidence="2">Choline transporter-like protein 1</fullName>
    </submittedName>
</protein>
<feature type="non-terminal residue" evidence="1">
    <location>
        <position position="221"/>
    </location>
</feature>
<sequence length="221" mass="24529">FGGPKRLGDGQDGLSSMVTGHVSFANTDNIGIAFHDAAATGDVDIQQRMEEHLAHCALLTAVAQENCLLDCLLSCDWAEYPGSQLIPALAQHLADRVACTSLKLPEYEDAMKEYLQHLRLRSQIVWDILSLEQQPTLGWPERMTMDPFVSGYRKRSFLQNCGKLSFYLTFPGFVPRAAGGAAPRRLGKGALPEWLDRVTKGVSDHFQDGHAMSWIREADIR</sequence>
<evidence type="ECO:0000313" key="2">
    <source>
        <dbReference type="EMBL" id="CAL4766317.1"/>
    </source>
</evidence>
<keyword evidence="3" id="KW-1185">Reference proteome</keyword>
<dbReference type="AlphaFoldDB" id="A0A9P1BTB7"/>
<proteinExistence type="predicted"/>
<comment type="caution">
    <text evidence="1">The sequence shown here is derived from an EMBL/GenBank/DDBJ whole genome shotgun (WGS) entry which is preliminary data.</text>
</comment>
<gene>
    <name evidence="1" type="ORF">C1SCF055_LOCUS6993</name>
</gene>
<evidence type="ECO:0000313" key="3">
    <source>
        <dbReference type="Proteomes" id="UP001152797"/>
    </source>
</evidence>
<organism evidence="1">
    <name type="scientific">Cladocopium goreaui</name>
    <dbReference type="NCBI Taxonomy" id="2562237"/>
    <lineage>
        <taxon>Eukaryota</taxon>
        <taxon>Sar</taxon>
        <taxon>Alveolata</taxon>
        <taxon>Dinophyceae</taxon>
        <taxon>Suessiales</taxon>
        <taxon>Symbiodiniaceae</taxon>
        <taxon>Cladocopium</taxon>
    </lineage>
</organism>
<dbReference type="EMBL" id="CAMXCT030000450">
    <property type="protein sequence ID" value="CAL4766317.1"/>
    <property type="molecule type" value="Genomic_DNA"/>
</dbReference>
<reference evidence="2 3" key="2">
    <citation type="submission" date="2024-05" db="EMBL/GenBank/DDBJ databases">
        <authorList>
            <person name="Chen Y."/>
            <person name="Shah S."/>
            <person name="Dougan E. K."/>
            <person name="Thang M."/>
            <person name="Chan C."/>
        </authorList>
    </citation>
    <scope>NUCLEOTIDE SEQUENCE [LARGE SCALE GENOMIC DNA]</scope>
</reference>
<reference evidence="1" key="1">
    <citation type="submission" date="2022-10" db="EMBL/GenBank/DDBJ databases">
        <authorList>
            <person name="Chen Y."/>
            <person name="Dougan E. K."/>
            <person name="Chan C."/>
            <person name="Rhodes N."/>
            <person name="Thang M."/>
        </authorList>
    </citation>
    <scope>NUCLEOTIDE SEQUENCE</scope>
</reference>
<dbReference type="Proteomes" id="UP001152797">
    <property type="component" value="Unassembled WGS sequence"/>
</dbReference>
<evidence type="ECO:0000313" key="1">
    <source>
        <dbReference type="EMBL" id="CAI3979005.1"/>
    </source>
</evidence>
<name>A0A9P1BTB7_9DINO</name>
<dbReference type="EMBL" id="CAMXCT010000450">
    <property type="protein sequence ID" value="CAI3979005.1"/>
    <property type="molecule type" value="Genomic_DNA"/>
</dbReference>
<accession>A0A9P1BTB7</accession>